<evidence type="ECO:0000313" key="5">
    <source>
        <dbReference type="WBParaSite" id="EVEC_0001261701-mRNA-1"/>
    </source>
</evidence>
<reference evidence="3 4" key="2">
    <citation type="submission" date="2018-10" db="EMBL/GenBank/DDBJ databases">
        <authorList>
            <consortium name="Pathogen Informatics"/>
        </authorList>
    </citation>
    <scope>NUCLEOTIDE SEQUENCE [LARGE SCALE GENOMIC DNA]</scope>
</reference>
<dbReference type="AlphaFoldDB" id="A0A0N4VNP9"/>
<dbReference type="Proteomes" id="UP000274131">
    <property type="component" value="Unassembled WGS sequence"/>
</dbReference>
<keyword evidence="1" id="KW-0812">Transmembrane</keyword>
<feature type="transmembrane region" description="Helical" evidence="1">
    <location>
        <begin position="146"/>
        <end position="169"/>
    </location>
</feature>
<reference evidence="5" key="1">
    <citation type="submission" date="2017-02" db="UniProtKB">
        <authorList>
            <consortium name="WormBaseParasite"/>
        </authorList>
    </citation>
    <scope>IDENTIFICATION</scope>
</reference>
<accession>A0A0N4VNP9</accession>
<keyword evidence="1" id="KW-0472">Membrane</keyword>
<gene>
    <name evidence="3" type="ORF">EVEC_LOCUS11795</name>
</gene>
<dbReference type="EMBL" id="UXUI01012713">
    <property type="protein sequence ID" value="VDD97044.1"/>
    <property type="molecule type" value="Genomic_DNA"/>
</dbReference>
<keyword evidence="2" id="KW-0732">Signal</keyword>
<evidence type="ECO:0000313" key="3">
    <source>
        <dbReference type="EMBL" id="VDD97044.1"/>
    </source>
</evidence>
<evidence type="ECO:0000256" key="1">
    <source>
        <dbReference type="SAM" id="Phobius"/>
    </source>
</evidence>
<feature type="chain" id="PRO_5043123084" evidence="2">
    <location>
        <begin position="22"/>
        <end position="171"/>
    </location>
</feature>
<dbReference type="WBParaSite" id="EVEC_0001261701-mRNA-1">
    <property type="protein sequence ID" value="EVEC_0001261701-mRNA-1"/>
    <property type="gene ID" value="EVEC_0001261701"/>
</dbReference>
<feature type="signal peptide" evidence="2">
    <location>
        <begin position="1"/>
        <end position="21"/>
    </location>
</feature>
<keyword evidence="4" id="KW-1185">Reference proteome</keyword>
<evidence type="ECO:0000256" key="2">
    <source>
        <dbReference type="SAM" id="SignalP"/>
    </source>
</evidence>
<proteinExistence type="predicted"/>
<evidence type="ECO:0000313" key="4">
    <source>
        <dbReference type="Proteomes" id="UP000274131"/>
    </source>
</evidence>
<protein>
    <submittedName>
        <fullName evidence="5">Protein quiver</fullName>
    </submittedName>
</protein>
<keyword evidence="1" id="KW-1133">Transmembrane helix</keyword>
<organism evidence="5">
    <name type="scientific">Enterobius vermicularis</name>
    <name type="common">Human pinworm</name>
    <dbReference type="NCBI Taxonomy" id="51028"/>
    <lineage>
        <taxon>Eukaryota</taxon>
        <taxon>Metazoa</taxon>
        <taxon>Ecdysozoa</taxon>
        <taxon>Nematoda</taxon>
        <taxon>Chromadorea</taxon>
        <taxon>Rhabditida</taxon>
        <taxon>Spirurina</taxon>
        <taxon>Oxyuridomorpha</taxon>
        <taxon>Oxyuroidea</taxon>
        <taxon>Oxyuridae</taxon>
        <taxon>Enterobius</taxon>
    </lineage>
</organism>
<dbReference type="OrthoDB" id="5781490at2759"/>
<name>A0A0N4VNP9_ENTVE</name>
<sequence length="171" mass="19529">MIRYNVLLLLLLLIFVTVVQCIENFELDFSVSSVTCRECVEFTKNVDKEATLSCRSHSKLCTGNACFMRQCQNCPVYNYVAGCLKLTEWQLLEIAQARLAAELVISRVGAILLCENSGNQTTCLCNRKDKCNDLYIRVPYTTFKGIYLETCSITAFLSFIFFFCFVHFAEQ</sequence>